<evidence type="ECO:0000313" key="3">
    <source>
        <dbReference type="Proteomes" id="UP001056619"/>
    </source>
</evidence>
<keyword evidence="3" id="KW-1185">Reference proteome</keyword>
<gene>
    <name evidence="2" type="ORF">NCF85_01635</name>
</gene>
<evidence type="ECO:0000313" key="2">
    <source>
        <dbReference type="EMBL" id="USA61711.1"/>
    </source>
</evidence>
<dbReference type="RefSeq" id="WP_301642297.1">
    <property type="nucleotide sequence ID" value="NZ_CP098494.1"/>
</dbReference>
<dbReference type="Proteomes" id="UP001056619">
    <property type="component" value="Chromosome"/>
</dbReference>
<dbReference type="EMBL" id="CP098494">
    <property type="protein sequence ID" value="USA61711.1"/>
    <property type="molecule type" value="Genomic_DNA"/>
</dbReference>
<accession>A0ABY4U7G7</accession>
<feature type="region of interest" description="Disordered" evidence="1">
    <location>
        <begin position="32"/>
        <end position="53"/>
    </location>
</feature>
<name>A0ABY4U7G7_9SPHN</name>
<organism evidence="2 3">
    <name type="scientific">Qipengyuania citrea</name>
    <dbReference type="NCBI Taxonomy" id="225971"/>
    <lineage>
        <taxon>Bacteria</taxon>
        <taxon>Pseudomonadati</taxon>
        <taxon>Pseudomonadota</taxon>
        <taxon>Alphaproteobacteria</taxon>
        <taxon>Sphingomonadales</taxon>
        <taxon>Erythrobacteraceae</taxon>
        <taxon>Qipengyuania</taxon>
    </lineage>
</organism>
<protein>
    <recommendedName>
        <fullName evidence="4">Mobilization protein</fullName>
    </recommendedName>
</protein>
<proteinExistence type="predicted"/>
<evidence type="ECO:0008006" key="4">
    <source>
        <dbReference type="Google" id="ProtNLM"/>
    </source>
</evidence>
<sequence>MGGVLHHWLIKSAMLRAGLVAFWEREVSMAQGNEATPKRHGKQKEGTKRKDKGRKIVVRLDEEEDRRLREIIGDRSISDFVRAKLFGGNPESGERSRIVYRKIAALHKIGLQLSQAAGKPNVSTKEINGLLLSVRSIISELSYDVDPPSR</sequence>
<reference evidence="2 3" key="1">
    <citation type="submission" date="2022-06" db="EMBL/GenBank/DDBJ databases">
        <authorList>
            <person name="Liu G."/>
        </authorList>
    </citation>
    <scope>NUCLEOTIDE SEQUENCE [LARGE SCALE GENOMIC DNA]</scope>
    <source>
        <strain evidence="2 3">E4</strain>
    </source>
</reference>
<evidence type="ECO:0000256" key="1">
    <source>
        <dbReference type="SAM" id="MobiDB-lite"/>
    </source>
</evidence>